<protein>
    <submittedName>
        <fullName evidence="3">Transcriptional regulator WhiB</fullName>
    </submittedName>
</protein>
<dbReference type="InterPro" id="IPR034768">
    <property type="entry name" value="4FE4S_WBL"/>
</dbReference>
<feature type="domain" description="4Fe-4S Wbl-type" evidence="2">
    <location>
        <begin position="82"/>
        <end position="155"/>
    </location>
</feature>
<dbReference type="RefSeq" id="WP_165498525.1">
    <property type="nucleotide sequence ID" value="NZ_CP036455.1"/>
</dbReference>
<sequence length="166" mass="18439">MTDANARARMRRQRQDTYDAWRRTGATIAQAAAELQVAPGIAARYYEPLYRYDTAAAAIPHAAIDTGRRRWPADQDWRSVAACTGPDVEADWWTEVRGYSTYATAPETAQLAVRICRTECPVRPECLDDALSAAAEQGQPHETIRGGYTPRELRRLDPATDEAVAS</sequence>
<evidence type="ECO:0000259" key="2">
    <source>
        <dbReference type="PROSITE" id="PS51674"/>
    </source>
</evidence>
<organism evidence="3 4">
    <name type="scientific">Streptomonospora litoralis</name>
    <dbReference type="NCBI Taxonomy" id="2498135"/>
    <lineage>
        <taxon>Bacteria</taxon>
        <taxon>Bacillati</taxon>
        <taxon>Actinomycetota</taxon>
        <taxon>Actinomycetes</taxon>
        <taxon>Streptosporangiales</taxon>
        <taxon>Nocardiopsidaceae</taxon>
        <taxon>Streptomonospora</taxon>
    </lineage>
</organism>
<accession>A0A4P6Q3K4</accession>
<dbReference type="EMBL" id="CP036455">
    <property type="protein sequence ID" value="QBI53479.1"/>
    <property type="molecule type" value="Genomic_DNA"/>
</dbReference>
<dbReference type="PROSITE" id="PS51674">
    <property type="entry name" value="4FE4S_WBL"/>
    <property type="match status" value="1"/>
</dbReference>
<dbReference type="KEGG" id="strr:EKD16_08425"/>
<name>A0A4P6Q3K4_9ACTN</name>
<dbReference type="AlphaFoldDB" id="A0A4P6Q3K4"/>
<dbReference type="Pfam" id="PF02467">
    <property type="entry name" value="Whib"/>
    <property type="match status" value="1"/>
</dbReference>
<dbReference type="Proteomes" id="UP000292235">
    <property type="component" value="Chromosome"/>
</dbReference>
<proteinExistence type="predicted"/>
<gene>
    <name evidence="3" type="primary">whiB7</name>
    <name evidence="3" type="ORF">EKD16_08425</name>
</gene>
<keyword evidence="4" id="KW-1185">Reference proteome</keyword>
<reference evidence="3 4" key="1">
    <citation type="submission" date="2019-02" db="EMBL/GenBank/DDBJ databases">
        <authorList>
            <person name="Khodamoradi S."/>
            <person name="Hahnke R.L."/>
            <person name="Kaempfer P."/>
            <person name="Schumann P."/>
            <person name="Rohde M."/>
            <person name="Steinert M."/>
            <person name="Luzhetskyy A."/>
            <person name="Wink J."/>
            <person name="Ruckert C."/>
        </authorList>
    </citation>
    <scope>NUCLEOTIDE SEQUENCE [LARGE SCALE GENOMIC DNA]</scope>
    <source>
        <strain evidence="3 4">M2</strain>
    </source>
</reference>
<evidence type="ECO:0000313" key="4">
    <source>
        <dbReference type="Proteomes" id="UP000292235"/>
    </source>
</evidence>
<feature type="region of interest" description="Disordered" evidence="1">
    <location>
        <begin position="133"/>
        <end position="166"/>
    </location>
</feature>
<evidence type="ECO:0000313" key="3">
    <source>
        <dbReference type="EMBL" id="QBI53479.1"/>
    </source>
</evidence>
<evidence type="ECO:0000256" key="1">
    <source>
        <dbReference type="SAM" id="MobiDB-lite"/>
    </source>
</evidence>